<dbReference type="Gene3D" id="3.50.50.60">
    <property type="entry name" value="FAD/NAD(P)-binding domain"/>
    <property type="match status" value="1"/>
</dbReference>
<dbReference type="InterPro" id="IPR036188">
    <property type="entry name" value="FAD/NAD-bd_sf"/>
</dbReference>
<dbReference type="PANTHER" id="PTHR47178:SF3">
    <property type="entry name" value="FAD-BINDING DOMAIN-CONTAINING PROTEIN"/>
    <property type="match status" value="1"/>
</dbReference>
<comment type="cofactor">
    <cofactor evidence="1">
        <name>FAD</name>
        <dbReference type="ChEBI" id="CHEBI:57692"/>
    </cofactor>
</comment>
<dbReference type="EMBL" id="ML993625">
    <property type="protein sequence ID" value="KAF2160539.1"/>
    <property type="molecule type" value="Genomic_DNA"/>
</dbReference>
<keyword evidence="5" id="KW-0503">Monooxygenase</keyword>
<dbReference type="OrthoDB" id="47494at2759"/>
<reference evidence="7" key="1">
    <citation type="journal article" date="2020" name="Stud. Mycol.">
        <title>101 Dothideomycetes genomes: a test case for predicting lifestyles and emergence of pathogens.</title>
        <authorList>
            <person name="Haridas S."/>
            <person name="Albert R."/>
            <person name="Binder M."/>
            <person name="Bloem J."/>
            <person name="Labutti K."/>
            <person name="Salamov A."/>
            <person name="Andreopoulos B."/>
            <person name="Baker S."/>
            <person name="Barry K."/>
            <person name="Bills G."/>
            <person name="Bluhm B."/>
            <person name="Cannon C."/>
            <person name="Castanera R."/>
            <person name="Culley D."/>
            <person name="Daum C."/>
            <person name="Ezra D."/>
            <person name="Gonzalez J."/>
            <person name="Henrissat B."/>
            <person name="Kuo A."/>
            <person name="Liang C."/>
            <person name="Lipzen A."/>
            <person name="Lutzoni F."/>
            <person name="Magnuson J."/>
            <person name="Mondo S."/>
            <person name="Nolan M."/>
            <person name="Ohm R."/>
            <person name="Pangilinan J."/>
            <person name="Park H.-J."/>
            <person name="Ramirez L."/>
            <person name="Alfaro M."/>
            <person name="Sun H."/>
            <person name="Tritt A."/>
            <person name="Yoshinaga Y."/>
            <person name="Zwiers L.-H."/>
            <person name="Turgeon B."/>
            <person name="Goodwin S."/>
            <person name="Spatafora J."/>
            <person name="Crous P."/>
            <person name="Grigoriev I."/>
        </authorList>
    </citation>
    <scope>NUCLEOTIDE SEQUENCE</scope>
    <source>
        <strain evidence="7">ATCC 36951</strain>
    </source>
</reference>
<dbReference type="GeneID" id="54567581"/>
<dbReference type="RefSeq" id="XP_033661428.1">
    <property type="nucleotide sequence ID" value="XM_033814309.1"/>
</dbReference>
<dbReference type="GO" id="GO:0071949">
    <property type="term" value="F:FAD binding"/>
    <property type="evidence" value="ECO:0007669"/>
    <property type="project" value="InterPro"/>
</dbReference>
<dbReference type="GO" id="GO:0004497">
    <property type="term" value="F:monooxygenase activity"/>
    <property type="evidence" value="ECO:0007669"/>
    <property type="project" value="UniProtKB-KW"/>
</dbReference>
<organism evidence="7 8">
    <name type="scientific">Zasmidium cellare ATCC 36951</name>
    <dbReference type="NCBI Taxonomy" id="1080233"/>
    <lineage>
        <taxon>Eukaryota</taxon>
        <taxon>Fungi</taxon>
        <taxon>Dikarya</taxon>
        <taxon>Ascomycota</taxon>
        <taxon>Pezizomycotina</taxon>
        <taxon>Dothideomycetes</taxon>
        <taxon>Dothideomycetidae</taxon>
        <taxon>Mycosphaerellales</taxon>
        <taxon>Mycosphaerellaceae</taxon>
        <taxon>Zasmidium</taxon>
    </lineage>
</organism>
<gene>
    <name evidence="7" type="ORF">M409DRAFT_59808</name>
</gene>
<feature type="domain" description="FAD-binding" evidence="6">
    <location>
        <begin position="319"/>
        <end position="382"/>
    </location>
</feature>
<evidence type="ECO:0000259" key="6">
    <source>
        <dbReference type="Pfam" id="PF01494"/>
    </source>
</evidence>
<dbReference type="Pfam" id="PF01494">
    <property type="entry name" value="FAD_binding_3"/>
    <property type="match status" value="1"/>
</dbReference>
<evidence type="ECO:0000256" key="3">
    <source>
        <dbReference type="ARBA" id="ARBA00022827"/>
    </source>
</evidence>
<protein>
    <recommendedName>
        <fullName evidence="6">FAD-binding domain-containing protein</fullName>
    </recommendedName>
</protein>
<sequence>MAEGNPQKDGRRVLIIGAVGRVTDETFSGSAGLLSAHALQMQGAQVTVYEQDPSPDSRPRDWNFGIYWAQVPLQDCLPPHLQKEVENAQVDEHRAGDDEVMPIRNGETGELLKAVPILYNIRLARKRLLRLISQGLDVQYGKTLRSVSSDGHHATATFVDGTFATADLLIGAEGAHSKVRDFLVGPVNSALNPLPLVASVTIAKLPKSAALKFKEYASRLMVIFHPLGYFNWIGLHDANAPLEPGDWTFMMISSWNSPVEEDVSKLRDGGSEAILEDLKRRAEPFEEGIRELWRSIPEGTKCWHNRLSEWIPPEAGWDNRNGTVTLVGDAAHPMTFHRGQGLNNAIHDVASLARHIQSQGFTAAALDAYEKEIIPRAREAVKGSTENSLSVHDWSKLVQSPLFTTGLKQK</sequence>
<dbReference type="InterPro" id="IPR002938">
    <property type="entry name" value="FAD-bd"/>
</dbReference>
<accession>A0A6A6C471</accession>
<evidence type="ECO:0000256" key="5">
    <source>
        <dbReference type="ARBA" id="ARBA00023033"/>
    </source>
</evidence>
<keyword evidence="8" id="KW-1185">Reference proteome</keyword>
<dbReference type="Proteomes" id="UP000799537">
    <property type="component" value="Unassembled WGS sequence"/>
</dbReference>
<dbReference type="PRINTS" id="PR00420">
    <property type="entry name" value="RNGMNOXGNASE"/>
</dbReference>
<evidence type="ECO:0000256" key="2">
    <source>
        <dbReference type="ARBA" id="ARBA00022630"/>
    </source>
</evidence>
<keyword evidence="4" id="KW-0560">Oxidoreductase</keyword>
<evidence type="ECO:0000256" key="1">
    <source>
        <dbReference type="ARBA" id="ARBA00001974"/>
    </source>
</evidence>
<evidence type="ECO:0000313" key="8">
    <source>
        <dbReference type="Proteomes" id="UP000799537"/>
    </source>
</evidence>
<evidence type="ECO:0000313" key="7">
    <source>
        <dbReference type="EMBL" id="KAF2160539.1"/>
    </source>
</evidence>
<dbReference type="PANTHER" id="PTHR47178">
    <property type="entry name" value="MONOOXYGENASE, FAD-BINDING"/>
    <property type="match status" value="1"/>
</dbReference>
<proteinExistence type="predicted"/>
<dbReference type="SUPFAM" id="SSF51905">
    <property type="entry name" value="FAD/NAD(P)-binding domain"/>
    <property type="match status" value="1"/>
</dbReference>
<name>A0A6A6C471_ZASCE</name>
<evidence type="ECO:0000256" key="4">
    <source>
        <dbReference type="ARBA" id="ARBA00023002"/>
    </source>
</evidence>
<dbReference type="AlphaFoldDB" id="A0A6A6C471"/>
<keyword evidence="3" id="KW-0274">FAD</keyword>
<keyword evidence="2" id="KW-0285">Flavoprotein</keyword>